<dbReference type="Pfam" id="PF20873">
    <property type="entry name" value="PriS_C"/>
    <property type="match status" value="1"/>
</dbReference>
<keyword evidence="9 11" id="KW-0804">Transcription</keyword>
<accession>A0A2U9IV59</accession>
<organism evidence="14 15">
    <name type="scientific">Metallosphaera hakonensis JCM 8857 = DSM 7519</name>
    <dbReference type="NCBI Taxonomy" id="1293036"/>
    <lineage>
        <taxon>Archaea</taxon>
        <taxon>Thermoproteota</taxon>
        <taxon>Thermoprotei</taxon>
        <taxon>Sulfolobales</taxon>
        <taxon>Sulfolobaceae</taxon>
        <taxon>Metallosphaera</taxon>
    </lineage>
</organism>
<dbReference type="HAMAP" id="MF_00700">
    <property type="entry name" value="DNA_primase_sml_arc"/>
    <property type="match status" value="1"/>
</dbReference>
<keyword evidence="10 11" id="KW-0464">Manganese</keyword>
<dbReference type="GO" id="GO:1990077">
    <property type="term" value="C:primosome complex"/>
    <property type="evidence" value="ECO:0007669"/>
    <property type="project" value="UniProtKB-KW"/>
</dbReference>
<dbReference type="Gene3D" id="3.90.920.10">
    <property type="entry name" value="DNA primase, PRIM domain"/>
    <property type="match status" value="1"/>
</dbReference>
<keyword evidence="3 11" id="KW-0639">Primosome</keyword>
<evidence type="ECO:0000256" key="1">
    <source>
        <dbReference type="ARBA" id="ARBA00009762"/>
    </source>
</evidence>
<comment type="function">
    <text evidence="11">Catalytic subunit of DNA primase, an RNA polymerase that catalyzes the synthesis of short RNA molecules used as primers for DNA polymerase during DNA replication. The small subunit contains the primase catalytic core and has DNA synthesis activity on its own. Binding to the large subunit stabilizes and modulates the activity, increasing the rate of DNA synthesis while decreasing the length of the DNA fragments, and conferring RNA synthesis capability. The DNA polymerase activity may enable DNA primase to also catalyze primer extension after primer synthesis. May also play a role in DNA repair.</text>
</comment>
<comment type="similarity">
    <text evidence="1 11 12">Belongs to the eukaryotic-type primase small subunit family.</text>
</comment>
<reference evidence="14 15" key="1">
    <citation type="submission" date="2018-05" db="EMBL/GenBank/DDBJ databases">
        <title>Complete Genome Sequences of Extremely Thermoacidophilic, Metal-Mobilizing Type-Strain Members of the Archaeal Family Sulfolobaceae: Acidianus brierleyi DSM-1651T, Acidianus sulfidivorans DSM-18786T, Metallosphaera hakonensis DSM-7519T, and Metallosphaera prunae DSM-10039T.</title>
        <authorList>
            <person name="Counts J.A."/>
            <person name="Kelly R.M."/>
        </authorList>
    </citation>
    <scope>NUCLEOTIDE SEQUENCE [LARGE SCALE GENOMIC DNA]</scope>
    <source>
        <strain evidence="14 15">HO1-1</strain>
    </source>
</reference>
<reference evidence="15" key="2">
    <citation type="submission" date="2020-03" db="EMBL/GenBank/DDBJ databases">
        <title>Complete Genome Sequences of Extremely Thermoacidophilic, Metal-Mobilizing Type-Strain Members of the Archaeal Family Sulfolobaceae: Acidianus brierleyi DSM-1651T, Acidianus sulfidivorans DSM-18786T, Metallosphaera hakonensis DSM-7519T, and Metallosphaera prunae DSM-10039T.</title>
        <authorList>
            <person name="Counts J.A."/>
            <person name="Kelly R.M."/>
        </authorList>
    </citation>
    <scope>NUCLEOTIDE SEQUENCE [LARGE SCALE GENOMIC DNA]</scope>
    <source>
        <strain evidence="15">HO1-1</strain>
    </source>
</reference>
<dbReference type="GO" id="GO:0006269">
    <property type="term" value="P:DNA replication, synthesis of primer"/>
    <property type="evidence" value="ECO:0007669"/>
    <property type="project" value="UniProtKB-UniRule"/>
</dbReference>
<keyword evidence="6 11" id="KW-0235">DNA replication</keyword>
<keyword evidence="7 11" id="KW-0479">Metal-binding</keyword>
<evidence type="ECO:0000256" key="8">
    <source>
        <dbReference type="ARBA" id="ARBA00022842"/>
    </source>
</evidence>
<dbReference type="EMBL" id="CP029287">
    <property type="protein sequence ID" value="AWR99908.1"/>
    <property type="molecule type" value="Genomic_DNA"/>
</dbReference>
<comment type="function">
    <text evidence="13">RNA polymerase that catalyzes the synthesis of short RNA molecules used as primers for DNA polymerase during DNA replication.</text>
</comment>
<evidence type="ECO:0000256" key="7">
    <source>
        <dbReference type="ARBA" id="ARBA00022723"/>
    </source>
</evidence>
<dbReference type="Proteomes" id="UP000247586">
    <property type="component" value="Chromosome"/>
</dbReference>
<comment type="cofactor">
    <cofactor evidence="11">
        <name>Mg(2+)</name>
        <dbReference type="ChEBI" id="CHEBI:18420"/>
    </cofactor>
    <cofactor evidence="11">
        <name>Mn(2+)</name>
        <dbReference type="ChEBI" id="CHEBI:29035"/>
    </cofactor>
</comment>
<dbReference type="InterPro" id="IPR023639">
    <property type="entry name" value="DNA_primase_ssu_PriS"/>
</dbReference>
<evidence type="ECO:0000256" key="3">
    <source>
        <dbReference type="ARBA" id="ARBA00022515"/>
    </source>
</evidence>
<evidence type="ECO:0000313" key="14">
    <source>
        <dbReference type="EMBL" id="AWR99908.1"/>
    </source>
</evidence>
<evidence type="ECO:0000313" key="15">
    <source>
        <dbReference type="Proteomes" id="UP000247586"/>
    </source>
</evidence>
<comment type="subunit">
    <text evidence="11">Heterodimer of a small subunit (PriS) and a large subunit (PriL).</text>
</comment>
<evidence type="ECO:0000256" key="13">
    <source>
        <dbReference type="RuleBase" id="RU004224"/>
    </source>
</evidence>
<dbReference type="PANTHER" id="PTHR10536">
    <property type="entry name" value="DNA PRIMASE SMALL SUBUNIT"/>
    <property type="match status" value="1"/>
</dbReference>
<evidence type="ECO:0000256" key="9">
    <source>
        <dbReference type="ARBA" id="ARBA00023163"/>
    </source>
</evidence>
<protein>
    <recommendedName>
        <fullName evidence="11">DNA primase small subunit PriS</fullName>
        <ecNumber evidence="11">2.7.7.-</ecNumber>
    </recommendedName>
</protein>
<evidence type="ECO:0000256" key="6">
    <source>
        <dbReference type="ARBA" id="ARBA00022705"/>
    </source>
</evidence>
<dbReference type="GO" id="GO:0046872">
    <property type="term" value="F:metal ion binding"/>
    <property type="evidence" value="ECO:0007669"/>
    <property type="project" value="UniProtKB-KW"/>
</dbReference>
<keyword evidence="8 11" id="KW-0460">Magnesium</keyword>
<dbReference type="OrthoDB" id="31125at2157"/>
<dbReference type="RefSeq" id="WP_110369430.1">
    <property type="nucleotide sequence ID" value="NZ_CP029287.2"/>
</dbReference>
<reference evidence="15" key="3">
    <citation type="submission" date="2020-03" db="EMBL/GenBank/DDBJ databases">
        <title>Sequencing and Assembly of Multiple Reported Metal-Biooxidizing Members of the Extremely Thermoacidophilic Archaeal Family Sulfolobaceae.</title>
        <authorList>
            <person name="Counts J.A."/>
            <person name="Kelly R.M."/>
        </authorList>
    </citation>
    <scope>NUCLEOTIDE SEQUENCE [LARGE SCALE GENOMIC DNA]</scope>
    <source>
        <strain evidence="15">HO1-1</strain>
    </source>
</reference>
<dbReference type="STRING" id="1293036.GCA_001315825_01989"/>
<dbReference type="GeneID" id="36835607"/>
<evidence type="ECO:0000256" key="2">
    <source>
        <dbReference type="ARBA" id="ARBA00022478"/>
    </source>
</evidence>
<evidence type="ECO:0000256" key="4">
    <source>
        <dbReference type="ARBA" id="ARBA00022679"/>
    </source>
</evidence>
<dbReference type="GO" id="GO:0003899">
    <property type="term" value="F:DNA-directed RNA polymerase activity"/>
    <property type="evidence" value="ECO:0007669"/>
    <property type="project" value="UniProtKB-UniRule"/>
</dbReference>
<dbReference type="KEGG" id="mhk:DFR87_09655"/>
<evidence type="ECO:0000256" key="5">
    <source>
        <dbReference type="ARBA" id="ARBA00022695"/>
    </source>
</evidence>
<gene>
    <name evidence="11" type="primary">priS</name>
    <name evidence="14" type="ORF">DFR87_09655</name>
</gene>
<dbReference type="EC" id="2.7.7.-" evidence="11"/>
<feature type="active site" evidence="11">
    <location>
        <position position="230"/>
    </location>
</feature>
<dbReference type="GO" id="GO:0000428">
    <property type="term" value="C:DNA-directed RNA polymerase complex"/>
    <property type="evidence" value="ECO:0007669"/>
    <property type="project" value="UniProtKB-KW"/>
</dbReference>
<feature type="active site" evidence="11">
    <location>
        <position position="99"/>
    </location>
</feature>
<keyword evidence="2 11" id="KW-0240">DNA-directed RNA polymerase</keyword>
<evidence type="ECO:0000256" key="10">
    <source>
        <dbReference type="ARBA" id="ARBA00023211"/>
    </source>
</evidence>
<evidence type="ECO:0000256" key="11">
    <source>
        <dbReference type="HAMAP-Rule" id="MF_00700"/>
    </source>
</evidence>
<dbReference type="CDD" id="cd04860">
    <property type="entry name" value="AE_Prim_S"/>
    <property type="match status" value="1"/>
</dbReference>
<keyword evidence="5 11" id="KW-0548">Nucleotidyltransferase</keyword>
<keyword evidence="15" id="KW-1185">Reference proteome</keyword>
<sequence>MTSILPLGQNRIVRSLIRGYYERAELYLPFDMELREFAFQPLTGGSYVRHLSFSTVQELRQLLVREVPGHLFYSSAKYQRPSARDMEEKGWMGSDLQFDIDADHLCDVRRLSFCPVCGKEVMGERCPDHNVEAREYMEVGVECLRKAWDQALLLSEILREDFDLSPRIFFSGNRGFHVLVECSGDCALMDSEDRREVVRYVMGDQVPYEGYEGDPGWAGRILKTRGVAVDEQVTVDVHRLVRIPGSIHGKSSLLVKEMNEFVYDISLSPFTGKAVLLPAITGDFQLVDRQFHLSRGESIPMEAGYAVFAYMKGLGEVTYYVR</sequence>
<keyword evidence="4 11" id="KW-0808">Transferase</keyword>
<dbReference type="Pfam" id="PF01896">
    <property type="entry name" value="DNA_primase_S"/>
    <property type="match status" value="1"/>
</dbReference>
<proteinExistence type="inferred from homology"/>
<name>A0A2U9IV59_9CREN</name>
<dbReference type="NCBIfam" id="NF001641">
    <property type="entry name" value="PRK00419.1-3"/>
    <property type="match status" value="1"/>
</dbReference>
<dbReference type="InterPro" id="IPR002755">
    <property type="entry name" value="DNA_primase_S"/>
</dbReference>
<evidence type="ECO:0000256" key="12">
    <source>
        <dbReference type="RuleBase" id="RU003514"/>
    </source>
</evidence>
<dbReference type="SUPFAM" id="SSF56747">
    <property type="entry name" value="Prim-pol domain"/>
    <property type="match status" value="1"/>
</dbReference>
<feature type="active site" evidence="11">
    <location>
        <position position="101"/>
    </location>
</feature>
<dbReference type="AlphaFoldDB" id="A0A2U9IV59"/>
<dbReference type="InterPro" id="IPR014052">
    <property type="entry name" value="DNA_primase_ssu_euk/arc"/>
</dbReference>